<evidence type="ECO:0000313" key="4">
    <source>
        <dbReference type="Proteomes" id="UP001206595"/>
    </source>
</evidence>
<proteinExistence type="predicted"/>
<keyword evidence="2" id="KW-1133">Transmembrane helix</keyword>
<dbReference type="Proteomes" id="UP001206595">
    <property type="component" value="Unassembled WGS sequence"/>
</dbReference>
<feature type="region of interest" description="Disordered" evidence="1">
    <location>
        <begin position="229"/>
        <end position="258"/>
    </location>
</feature>
<feature type="compositionally biased region" description="Polar residues" evidence="1">
    <location>
        <begin position="237"/>
        <end position="246"/>
    </location>
</feature>
<feature type="region of interest" description="Disordered" evidence="1">
    <location>
        <begin position="303"/>
        <end position="332"/>
    </location>
</feature>
<name>A0AAD5EHY9_UMBRA</name>
<dbReference type="AlphaFoldDB" id="A0AAD5EHY9"/>
<reference evidence="3" key="1">
    <citation type="submission" date="2021-06" db="EMBL/GenBank/DDBJ databases">
        <authorList>
            <consortium name="DOE Joint Genome Institute"/>
            <person name="Mondo S.J."/>
            <person name="Amses K.R."/>
            <person name="Simmons D.R."/>
            <person name="Longcore J.E."/>
            <person name="Seto K."/>
            <person name="Alves G.H."/>
            <person name="Bonds A.E."/>
            <person name="Quandt C.A."/>
            <person name="Davis W.J."/>
            <person name="Chang Y."/>
            <person name="Letcher P.M."/>
            <person name="Powell M.J."/>
            <person name="Kuo A."/>
            <person name="Labutti K."/>
            <person name="Pangilinan J."/>
            <person name="Andreopoulos W."/>
            <person name="Tritt A."/>
            <person name="Riley R."/>
            <person name="Hundley H."/>
            <person name="Johnson J."/>
            <person name="Lipzen A."/>
            <person name="Barry K."/>
            <person name="Berbee M.L."/>
            <person name="Buchler N.E."/>
            <person name="Grigoriev I.V."/>
            <person name="Spatafora J.W."/>
            <person name="Stajich J.E."/>
            <person name="James T.Y."/>
        </authorList>
    </citation>
    <scope>NUCLEOTIDE SEQUENCE</scope>
    <source>
        <strain evidence="3">AG</strain>
    </source>
</reference>
<reference evidence="3" key="2">
    <citation type="journal article" date="2022" name="Proc. Natl. Acad. Sci. U.S.A.">
        <title>Diploid-dominant life cycles characterize the early evolution of Fungi.</title>
        <authorList>
            <person name="Amses K.R."/>
            <person name="Simmons D.R."/>
            <person name="Longcore J.E."/>
            <person name="Mondo S.J."/>
            <person name="Seto K."/>
            <person name="Jeronimo G.H."/>
            <person name="Bonds A.E."/>
            <person name="Quandt C.A."/>
            <person name="Davis W.J."/>
            <person name="Chang Y."/>
            <person name="Federici B.A."/>
            <person name="Kuo A."/>
            <person name="LaButti K."/>
            <person name="Pangilinan J."/>
            <person name="Andreopoulos W."/>
            <person name="Tritt A."/>
            <person name="Riley R."/>
            <person name="Hundley H."/>
            <person name="Johnson J."/>
            <person name="Lipzen A."/>
            <person name="Barry K."/>
            <person name="Lang B.F."/>
            <person name="Cuomo C.A."/>
            <person name="Buchler N.E."/>
            <person name="Grigoriev I.V."/>
            <person name="Spatafora J.W."/>
            <person name="Stajich J.E."/>
            <person name="James T.Y."/>
        </authorList>
    </citation>
    <scope>NUCLEOTIDE SEQUENCE</scope>
    <source>
        <strain evidence="3">AG</strain>
    </source>
</reference>
<evidence type="ECO:0000313" key="3">
    <source>
        <dbReference type="EMBL" id="KAI8583762.1"/>
    </source>
</evidence>
<evidence type="ECO:0000256" key="2">
    <source>
        <dbReference type="SAM" id="Phobius"/>
    </source>
</evidence>
<comment type="caution">
    <text evidence="3">The sequence shown here is derived from an EMBL/GenBank/DDBJ whole genome shotgun (WGS) entry which is preliminary data.</text>
</comment>
<feature type="transmembrane region" description="Helical" evidence="2">
    <location>
        <begin position="173"/>
        <end position="197"/>
    </location>
</feature>
<feature type="compositionally biased region" description="Basic and acidic residues" evidence="1">
    <location>
        <begin position="317"/>
        <end position="332"/>
    </location>
</feature>
<gene>
    <name evidence="3" type="ORF">K450DRAFT_219884</name>
</gene>
<dbReference type="RefSeq" id="XP_051448766.1">
    <property type="nucleotide sequence ID" value="XM_051585446.1"/>
</dbReference>
<sequence>MDPASTTPSGDTATTTTTTSTTDVTSTTTVPPTTTTTTTVDPTTTTTSVIPTTTTTTTSVPTTTTIASTSPTTTSAPTTSIPTTSAPSIPTSSITTPSITPTTTTTTTTATTTTDPPTKSVPATTSSLSTSFSLISYTSNNEVIVSTTAVLVTITPAPAGEGVGTSTSSGPNAAIIGGAVGGVVAFAAIVIAAWVFWIRRKKQRNGSGKGLEFFAEEDEDMSYERMYAPSPPPFNSKRISMNTPSEGSHGYRDSISSNRMSTTLDELLDPRPLLMSEHSSVAGTSIKDPLSVRQNQRLRVLVGSGGTIIPSTSTQSSDEHKPDAATHSPDHA</sequence>
<keyword evidence="2" id="KW-0472">Membrane</keyword>
<keyword evidence="2" id="KW-0812">Transmembrane</keyword>
<evidence type="ECO:0000256" key="1">
    <source>
        <dbReference type="SAM" id="MobiDB-lite"/>
    </source>
</evidence>
<keyword evidence="4" id="KW-1185">Reference proteome</keyword>
<feature type="region of interest" description="Disordered" evidence="1">
    <location>
        <begin position="1"/>
        <end position="125"/>
    </location>
</feature>
<protein>
    <submittedName>
        <fullName evidence="3">Uncharacterized protein</fullName>
    </submittedName>
</protein>
<dbReference type="EMBL" id="MU620894">
    <property type="protein sequence ID" value="KAI8583762.1"/>
    <property type="molecule type" value="Genomic_DNA"/>
</dbReference>
<accession>A0AAD5EHY9</accession>
<dbReference type="GeneID" id="75910794"/>
<organism evidence="3 4">
    <name type="scientific">Umbelopsis ramanniana AG</name>
    <dbReference type="NCBI Taxonomy" id="1314678"/>
    <lineage>
        <taxon>Eukaryota</taxon>
        <taxon>Fungi</taxon>
        <taxon>Fungi incertae sedis</taxon>
        <taxon>Mucoromycota</taxon>
        <taxon>Mucoromycotina</taxon>
        <taxon>Umbelopsidomycetes</taxon>
        <taxon>Umbelopsidales</taxon>
        <taxon>Umbelopsidaceae</taxon>
        <taxon>Umbelopsis</taxon>
    </lineage>
</organism>